<dbReference type="InterPro" id="IPR002742">
    <property type="entry name" value="Desulfoferrodoxin_Fe-bd_dom"/>
</dbReference>
<dbReference type="NCBIfam" id="TIGR00320">
    <property type="entry name" value="dfx_rbo"/>
    <property type="match status" value="1"/>
</dbReference>
<dbReference type="AlphaFoldDB" id="A0A2K9E6H0"/>
<dbReference type="InterPro" id="IPR038094">
    <property type="entry name" value="Desulfoferrodoxin_N_sf"/>
</dbReference>
<evidence type="ECO:0000313" key="18">
    <source>
        <dbReference type="Proteomes" id="UP000239720"/>
    </source>
</evidence>
<feature type="binding site" evidence="12">
    <location>
        <position position="30"/>
    </location>
    <ligand>
        <name>Fe cation</name>
        <dbReference type="ChEBI" id="CHEBI:24875"/>
        <label>1</label>
    </ligand>
</feature>
<evidence type="ECO:0000256" key="6">
    <source>
        <dbReference type="ARBA" id="ARBA00022723"/>
    </source>
</evidence>
<dbReference type="Pfam" id="PF01880">
    <property type="entry name" value="Desulfoferrodox"/>
    <property type="match status" value="1"/>
</dbReference>
<keyword evidence="15" id="KW-0560">Oxidoreductase</keyword>
<evidence type="ECO:0000256" key="2">
    <source>
        <dbReference type="ARBA" id="ARBA00005941"/>
    </source>
</evidence>
<dbReference type="EC" id="1.15.1.2" evidence="3"/>
<comment type="cofactor">
    <cofactor evidence="1">
        <name>Cu(2+)</name>
        <dbReference type="ChEBI" id="CHEBI:29036"/>
    </cofactor>
</comment>
<dbReference type="OrthoDB" id="9814936at2"/>
<dbReference type="RefSeq" id="WP_101303725.1">
    <property type="nucleotide sequence ID" value="NZ_CP025197.1"/>
</dbReference>
<evidence type="ECO:0000256" key="1">
    <source>
        <dbReference type="ARBA" id="ARBA00001973"/>
    </source>
</evidence>
<dbReference type="NCBIfam" id="TIGR00332">
    <property type="entry name" value="neela_ferrous"/>
    <property type="match status" value="1"/>
</dbReference>
<keyword evidence="5" id="KW-0813">Transport</keyword>
<dbReference type="InterPro" id="IPR004462">
    <property type="entry name" value="Desulfoferrodoxin_N"/>
</dbReference>
<dbReference type="Proteomes" id="UP000239720">
    <property type="component" value="Unassembled WGS sequence"/>
</dbReference>
<evidence type="ECO:0000256" key="8">
    <source>
        <dbReference type="ARBA" id="ARBA00023004"/>
    </source>
</evidence>
<dbReference type="EMBL" id="CP025197">
    <property type="protein sequence ID" value="AUG58969.1"/>
    <property type="molecule type" value="Genomic_DNA"/>
</dbReference>
<dbReference type="InterPro" id="IPR051233">
    <property type="entry name" value="Desulfoferrodoxin_SOR"/>
</dbReference>
<dbReference type="EMBL" id="NEMB01000003">
    <property type="protein sequence ID" value="PQQ65953.1"/>
    <property type="molecule type" value="Genomic_DNA"/>
</dbReference>
<evidence type="ECO:0000256" key="7">
    <source>
        <dbReference type="ARBA" id="ARBA00022982"/>
    </source>
</evidence>
<dbReference type="Gene3D" id="2.20.28.100">
    <property type="entry name" value="Desulphoferrodoxin, N-terminal domain"/>
    <property type="match status" value="1"/>
</dbReference>
<reference evidence="16 18" key="2">
    <citation type="journal article" date="2018" name="Syst. Appl. Microbiol.">
        <title>Characterization and high-quality draft genome sequence of Herbivorax saccincola A7, an anaerobic, alkaliphilic, thermophilic, cellulolytic, and xylanolytic bacterium.</title>
        <authorList>
            <person name="Aikawa S."/>
            <person name="Baramee S."/>
            <person name="Sermsathanaswadi J."/>
            <person name="Thianheng P."/>
            <person name="Tachaapaikoon C."/>
            <person name="Shikata A."/>
            <person name="Waeonukul R."/>
            <person name="Pason P."/>
            <person name="Ratanakhanokchai K."/>
            <person name="Kosugi A."/>
        </authorList>
    </citation>
    <scope>NUCLEOTIDE SEQUENCE [LARGE SCALE GENOMIC DNA]</scope>
    <source>
        <strain evidence="16 18">A7</strain>
    </source>
</reference>
<feature type="binding site" evidence="12">
    <location>
        <position position="13"/>
    </location>
    <ligand>
        <name>Fe cation</name>
        <dbReference type="ChEBI" id="CHEBI:24875"/>
        <label>1</label>
    </ligand>
</feature>
<organism evidence="15 17">
    <name type="scientific">Acetivibrio saccincola</name>
    <dbReference type="NCBI Taxonomy" id="1677857"/>
    <lineage>
        <taxon>Bacteria</taxon>
        <taxon>Bacillati</taxon>
        <taxon>Bacillota</taxon>
        <taxon>Clostridia</taxon>
        <taxon>Eubacteriales</taxon>
        <taxon>Oscillospiraceae</taxon>
        <taxon>Acetivibrio</taxon>
    </lineage>
</organism>
<name>A0A2K9E6H0_9FIRM</name>
<feature type="domain" description="Desulfoferrodoxin N-terminal" evidence="14">
    <location>
        <begin position="7"/>
        <end position="37"/>
    </location>
</feature>
<evidence type="ECO:0000313" key="17">
    <source>
        <dbReference type="Proteomes" id="UP000233534"/>
    </source>
</evidence>
<dbReference type="SUPFAM" id="SSF49367">
    <property type="entry name" value="Superoxide reductase-like"/>
    <property type="match status" value="1"/>
</dbReference>
<feature type="binding site" evidence="12">
    <location>
        <position position="49"/>
    </location>
    <ligand>
        <name>Fe cation</name>
        <dbReference type="ChEBI" id="CHEBI:24875"/>
        <label>2</label>
        <note>catalytic</note>
    </ligand>
</feature>
<evidence type="ECO:0000259" key="14">
    <source>
        <dbReference type="Pfam" id="PF06397"/>
    </source>
</evidence>
<evidence type="ECO:0000256" key="3">
    <source>
        <dbReference type="ARBA" id="ARBA00012679"/>
    </source>
</evidence>
<accession>A0A2K9E6H0</accession>
<dbReference type="NCBIfam" id="TIGR00319">
    <property type="entry name" value="desulf_FeS4"/>
    <property type="match status" value="1"/>
</dbReference>
<feature type="binding site" evidence="12">
    <location>
        <position position="10"/>
    </location>
    <ligand>
        <name>Fe cation</name>
        <dbReference type="ChEBI" id="CHEBI:24875"/>
        <label>1</label>
    </ligand>
</feature>
<evidence type="ECO:0000256" key="11">
    <source>
        <dbReference type="ARBA" id="ARBA00047448"/>
    </source>
</evidence>
<sequence>MRSKIAFFRCEVCGNLVELINNGGGELVCCGKPMVKLDPNTFDASTEKHVPAAERKDGKIYVTVGSVEHPMTEEHYIEWIAVVSDDGIERIELSPGNEPKAVFRDRNNVDVYAYCNLHGLWKSSLE</sequence>
<dbReference type="Proteomes" id="UP000233534">
    <property type="component" value="Chromosome"/>
</dbReference>
<feature type="domain" description="Desulfoferrodoxin ferrous iron-binding" evidence="13">
    <location>
        <begin position="43"/>
        <end position="123"/>
    </location>
</feature>
<feature type="binding site" evidence="12">
    <location>
        <position position="75"/>
    </location>
    <ligand>
        <name>Fe cation</name>
        <dbReference type="ChEBI" id="CHEBI:24875"/>
        <label>2</label>
        <note>catalytic</note>
    </ligand>
</feature>
<dbReference type="Pfam" id="PF06397">
    <property type="entry name" value="Desulfoferrod_N"/>
    <property type="match status" value="1"/>
</dbReference>
<evidence type="ECO:0000313" key="16">
    <source>
        <dbReference type="EMBL" id="PQQ65953.1"/>
    </source>
</evidence>
<feature type="binding site" evidence="12">
    <location>
        <position position="115"/>
    </location>
    <ligand>
        <name>Fe cation</name>
        <dbReference type="ChEBI" id="CHEBI:24875"/>
        <label>1</label>
    </ligand>
</feature>
<comment type="similarity">
    <text evidence="2">Belongs to the desulfoferrodoxin family.</text>
</comment>
<dbReference type="SUPFAM" id="SSF57802">
    <property type="entry name" value="Rubredoxin-like"/>
    <property type="match status" value="1"/>
</dbReference>
<reference evidence="15 17" key="1">
    <citation type="submission" date="2017-12" db="EMBL/GenBank/DDBJ databases">
        <title>Complete genome sequence of Herbivorax saccincola GGR1, a novel Cellulosome-producing hydrolytic bacterium in a thermophilic biogas plant, established by Illumina and Nanopore MinION sequencing.</title>
        <authorList>
            <person name="Pechtl A."/>
            <person name="Ruckert C."/>
            <person name="Koeck D.E."/>
            <person name="Maus I."/>
            <person name="Winkler A."/>
            <person name="Kalinowski J."/>
            <person name="Puhler A."/>
            <person name="Schwarz W.W."/>
            <person name="Zverlov V.V."/>
            <person name="Schluter A."/>
            <person name="Liebl W."/>
        </authorList>
    </citation>
    <scope>NUCLEOTIDE SEQUENCE [LARGE SCALE GENOMIC DNA]</scope>
    <source>
        <strain evidence="15">GGR1</strain>
        <strain evidence="17">SR1</strain>
    </source>
</reference>
<dbReference type="InterPro" id="IPR004793">
    <property type="entry name" value="Desulfoferrodoxin_rbo"/>
</dbReference>
<comment type="catalytic activity">
    <reaction evidence="11">
        <text>reduced [rubredoxin] + superoxide + 2 H(+) = oxidized [rubredoxin] + H2O2</text>
        <dbReference type="Rhea" id="RHEA:21324"/>
        <dbReference type="Rhea" id="RHEA-COMP:10302"/>
        <dbReference type="Rhea" id="RHEA-COMP:10303"/>
        <dbReference type="ChEBI" id="CHEBI:15378"/>
        <dbReference type="ChEBI" id="CHEBI:16240"/>
        <dbReference type="ChEBI" id="CHEBI:18421"/>
        <dbReference type="ChEBI" id="CHEBI:29033"/>
        <dbReference type="ChEBI" id="CHEBI:29034"/>
        <dbReference type="EC" id="1.15.1.2"/>
    </reaction>
</comment>
<protein>
    <recommendedName>
        <fullName evidence="4">Desulfoferrodoxin</fullName>
        <ecNumber evidence="3">1.15.1.2</ecNumber>
    </recommendedName>
    <alternativeName>
        <fullName evidence="10">Superoxide reductase</fullName>
    </alternativeName>
</protein>
<evidence type="ECO:0000256" key="9">
    <source>
        <dbReference type="ARBA" id="ARBA00024690"/>
    </source>
</evidence>
<dbReference type="PANTHER" id="PTHR36541">
    <property type="entry name" value="SUPEROXIDE REDUCTASE-RELATED"/>
    <property type="match status" value="1"/>
</dbReference>
<keyword evidence="7" id="KW-0249">Electron transport</keyword>
<dbReference type="InterPro" id="IPR036073">
    <property type="entry name" value="Desulfoferrodoxin_Fe-bd_dom_sf"/>
</dbReference>
<evidence type="ECO:0000259" key="13">
    <source>
        <dbReference type="Pfam" id="PF01880"/>
    </source>
</evidence>
<comment type="function">
    <text evidence="9">Catalyzes the one-electron reduction of superoxide anion radical to hydrogen peroxide at a nonheme ferrous iron center. Plays a fundamental role in case of oxidative stress via its superoxide detoxification activity.</text>
</comment>
<feature type="binding site" evidence="12">
    <location>
        <position position="69"/>
    </location>
    <ligand>
        <name>Fe cation</name>
        <dbReference type="ChEBI" id="CHEBI:24875"/>
        <label>2</label>
        <note>catalytic</note>
    </ligand>
</feature>
<evidence type="ECO:0000256" key="4">
    <source>
        <dbReference type="ARBA" id="ARBA00014839"/>
    </source>
</evidence>
<feature type="binding site" evidence="12">
    <location>
        <position position="29"/>
    </location>
    <ligand>
        <name>Fe cation</name>
        <dbReference type="ChEBI" id="CHEBI:24875"/>
        <label>1</label>
    </ligand>
</feature>
<comment type="cofactor">
    <cofactor evidence="12">
        <name>Fe(3+)</name>
        <dbReference type="ChEBI" id="CHEBI:29034"/>
    </cofactor>
    <text evidence="12">Binds 1 Fe(3+) ion per subunit. The iron ion 1 is coordinated via 4 cysteine residues.</text>
</comment>
<evidence type="ECO:0000256" key="5">
    <source>
        <dbReference type="ARBA" id="ARBA00022448"/>
    </source>
</evidence>
<comment type="cofactor">
    <cofactor evidence="12">
        <name>Fe(2+)</name>
        <dbReference type="ChEBI" id="CHEBI:29033"/>
    </cofactor>
    <text evidence="12">Binds 1 Fe(2+) ion per subunit. The iron ion 2 is coordinated via four histidines and one cysteine residue.</text>
</comment>
<keyword evidence="6 12" id="KW-0479">Metal-binding</keyword>
<evidence type="ECO:0000256" key="10">
    <source>
        <dbReference type="ARBA" id="ARBA00031398"/>
    </source>
</evidence>
<dbReference type="GO" id="GO:0005506">
    <property type="term" value="F:iron ion binding"/>
    <property type="evidence" value="ECO:0007669"/>
    <property type="project" value="InterPro"/>
</dbReference>
<keyword evidence="8 12" id="KW-0408">Iron</keyword>
<evidence type="ECO:0000313" key="15">
    <source>
        <dbReference type="EMBL" id="AUG58969.1"/>
    </source>
</evidence>
<dbReference type="PANTHER" id="PTHR36541:SF1">
    <property type="entry name" value="SUPEROXIDE REDUCTASE-RELATED"/>
    <property type="match status" value="1"/>
</dbReference>
<evidence type="ECO:0000256" key="12">
    <source>
        <dbReference type="PIRSR" id="PIRSR604793-1"/>
    </source>
</evidence>
<keyword evidence="17" id="KW-1185">Reference proteome</keyword>
<feature type="binding site" evidence="12">
    <location>
        <position position="118"/>
    </location>
    <ligand>
        <name>Fe cation</name>
        <dbReference type="ChEBI" id="CHEBI:24875"/>
        <label>1</label>
    </ligand>
</feature>
<dbReference type="CDD" id="cd00974">
    <property type="entry name" value="DSRD"/>
    <property type="match status" value="1"/>
</dbReference>
<dbReference type="KEGG" id="hsc:HVS_15645"/>
<dbReference type="GO" id="GO:0050605">
    <property type="term" value="F:superoxide reductase activity"/>
    <property type="evidence" value="ECO:0007669"/>
    <property type="project" value="UniProtKB-EC"/>
</dbReference>
<gene>
    <name evidence="15" type="primary">dfx</name>
    <name evidence="16" type="ORF">B9R14_03675</name>
    <name evidence="15" type="ORF">HVS_15645</name>
</gene>
<proteinExistence type="inferred from homology"/>
<dbReference type="GO" id="GO:0019430">
    <property type="term" value="P:removal of superoxide radicals"/>
    <property type="evidence" value="ECO:0007669"/>
    <property type="project" value="InterPro"/>
</dbReference>
<dbReference type="Gene3D" id="2.60.40.730">
    <property type="entry name" value="SOR catalytic domain"/>
    <property type="match status" value="1"/>
</dbReference>